<dbReference type="GeneID" id="41329340"/>
<evidence type="ECO:0008006" key="3">
    <source>
        <dbReference type="Google" id="ProtNLM"/>
    </source>
</evidence>
<dbReference type="EMBL" id="CP042905">
    <property type="protein sequence ID" value="QEE15522.1"/>
    <property type="molecule type" value="Genomic_DNA"/>
</dbReference>
<sequence length="74" mass="8298">MNQKAKDVGVALKFLELNGNNDFILMGPCWGGAVILQGLMTKTITAPSIVTIDPMHRLWYPQWMLNYIVPILPV</sequence>
<dbReference type="KEGG" id="psyt:DSAG12_01348"/>
<organism evidence="1 2">
    <name type="scientific">Promethearchaeum syntrophicum</name>
    <dbReference type="NCBI Taxonomy" id="2594042"/>
    <lineage>
        <taxon>Archaea</taxon>
        <taxon>Promethearchaeati</taxon>
        <taxon>Promethearchaeota</taxon>
        <taxon>Promethearchaeia</taxon>
        <taxon>Promethearchaeales</taxon>
        <taxon>Promethearchaeaceae</taxon>
        <taxon>Promethearchaeum</taxon>
    </lineage>
</organism>
<dbReference type="InterPro" id="IPR029058">
    <property type="entry name" value="AB_hydrolase_fold"/>
</dbReference>
<reference evidence="1 2" key="1">
    <citation type="journal article" date="2020" name="Nature">
        <title>Isolation of an archaeon at the prokaryote-eukaryote interface.</title>
        <authorList>
            <person name="Imachi H."/>
            <person name="Nobu M.K."/>
            <person name="Nakahara N."/>
            <person name="Morono Y."/>
            <person name="Ogawara M."/>
            <person name="Takaki Y."/>
            <person name="Takano Y."/>
            <person name="Uematsu K."/>
            <person name="Ikuta T."/>
            <person name="Ito M."/>
            <person name="Matsui Y."/>
            <person name="Miyazaki M."/>
            <person name="Murata K."/>
            <person name="Saito Y."/>
            <person name="Sakai S."/>
            <person name="Song C."/>
            <person name="Tasumi E."/>
            <person name="Yamanaka Y."/>
            <person name="Yamaguchi T."/>
            <person name="Kamagata Y."/>
            <person name="Tamaki H."/>
            <person name="Takai K."/>
        </authorList>
    </citation>
    <scope>NUCLEOTIDE SEQUENCE [LARGE SCALE GENOMIC DNA]</scope>
    <source>
        <strain evidence="1 2">MK-D1</strain>
    </source>
</reference>
<dbReference type="SUPFAM" id="SSF53474">
    <property type="entry name" value="alpha/beta-Hydrolases"/>
    <property type="match status" value="1"/>
</dbReference>
<dbReference type="AlphaFoldDB" id="A0A5B9D8V4"/>
<name>A0A5B9D8V4_9ARCH</name>
<keyword evidence="2" id="KW-1185">Reference proteome</keyword>
<protein>
    <recommendedName>
        <fullName evidence="3">Alpha/beta hydrolase family protein</fullName>
    </recommendedName>
</protein>
<gene>
    <name evidence="1" type="ORF">DSAG12_01348</name>
</gene>
<reference evidence="1 2" key="2">
    <citation type="journal article" date="2024" name="Int. J. Syst. Evol. Microbiol.">
        <title>Promethearchaeum syntrophicum gen. nov., sp. nov., an anaerobic, obligately syntrophic archaeon, the first isolate of the lineage 'Asgard' archaea, and proposal of the new archaeal phylum Promethearchaeota phyl. nov. and kingdom Promethearchaeati regn. nov.</title>
        <authorList>
            <person name="Imachi H."/>
            <person name="Nobu M.K."/>
            <person name="Kato S."/>
            <person name="Takaki Y."/>
            <person name="Miyazaki M."/>
            <person name="Miyata M."/>
            <person name="Ogawara M."/>
            <person name="Saito Y."/>
            <person name="Sakai S."/>
            <person name="Tahara Y.O."/>
            <person name="Takano Y."/>
            <person name="Tasumi E."/>
            <person name="Uematsu K."/>
            <person name="Yoshimura T."/>
            <person name="Itoh T."/>
            <person name="Ohkuma M."/>
            <person name="Takai K."/>
        </authorList>
    </citation>
    <scope>NUCLEOTIDE SEQUENCE [LARGE SCALE GENOMIC DNA]</scope>
    <source>
        <strain evidence="1 2">MK-D1</strain>
    </source>
</reference>
<dbReference type="RefSeq" id="WP_147662428.1">
    <property type="nucleotide sequence ID" value="NZ_CP042905.2"/>
</dbReference>
<proteinExistence type="predicted"/>
<accession>A0A5B9D8V4</accession>
<dbReference type="Proteomes" id="UP000321408">
    <property type="component" value="Chromosome"/>
</dbReference>
<evidence type="ECO:0000313" key="2">
    <source>
        <dbReference type="Proteomes" id="UP000321408"/>
    </source>
</evidence>
<evidence type="ECO:0000313" key="1">
    <source>
        <dbReference type="EMBL" id="QEE15522.1"/>
    </source>
</evidence>